<dbReference type="AlphaFoldDB" id="A0A0F9RI17"/>
<organism evidence="1">
    <name type="scientific">marine sediment metagenome</name>
    <dbReference type="NCBI Taxonomy" id="412755"/>
    <lineage>
        <taxon>unclassified sequences</taxon>
        <taxon>metagenomes</taxon>
        <taxon>ecological metagenomes</taxon>
    </lineage>
</organism>
<gene>
    <name evidence="1" type="ORF">LCGC14_0643530</name>
</gene>
<proteinExistence type="predicted"/>
<protein>
    <recommendedName>
        <fullName evidence="2">Pectate lyase superfamily protein domain-containing protein</fullName>
    </recommendedName>
</protein>
<reference evidence="1" key="1">
    <citation type="journal article" date="2015" name="Nature">
        <title>Complex archaea that bridge the gap between prokaryotes and eukaryotes.</title>
        <authorList>
            <person name="Spang A."/>
            <person name="Saw J.H."/>
            <person name="Jorgensen S.L."/>
            <person name="Zaremba-Niedzwiedzka K."/>
            <person name="Martijn J."/>
            <person name="Lind A.E."/>
            <person name="van Eijk R."/>
            <person name="Schleper C."/>
            <person name="Guy L."/>
            <person name="Ettema T.J."/>
        </authorList>
    </citation>
    <scope>NUCLEOTIDE SEQUENCE</scope>
</reference>
<evidence type="ECO:0008006" key="2">
    <source>
        <dbReference type="Google" id="ProtNLM"/>
    </source>
</evidence>
<accession>A0A0F9RI17</accession>
<dbReference type="InterPro" id="IPR012334">
    <property type="entry name" value="Pectin_lyas_fold"/>
</dbReference>
<dbReference type="InterPro" id="IPR011050">
    <property type="entry name" value="Pectin_lyase_fold/virulence"/>
</dbReference>
<dbReference type="Gene3D" id="2.160.20.10">
    <property type="entry name" value="Single-stranded right-handed beta-helix, Pectin lyase-like"/>
    <property type="match status" value="1"/>
</dbReference>
<dbReference type="EMBL" id="LAZR01001171">
    <property type="protein sequence ID" value="KKN49377.1"/>
    <property type="molecule type" value="Genomic_DNA"/>
</dbReference>
<sequence length="306" mass="33812">MSVNVRAFIPGGATDCSAGIQEAIDSLTDPSPGWPDESGGELFFPAGQYRVSTIRFPIGNLTLRGEGGPGGEFQATHLIHIGEGPMFVFPYDAGRINDICFRDMNLIGNRSGKDVAFELWSGSKFRRSFTWDRVGAMRFGRVIETCREGSLRWVGNLQIKGCNWSLNGQAIHAVETRINGLSIIGSNIRKNSPPVDRGVIHLDHANSVAIERNCLEGQRDTLFFDHGDSLIFSGNYLEGQAGWVSLATGSHRILIGPNHYRILGSDEGGVGKFRFDRCDYINWPGWDRERYDFGDSTNVTPNPTVR</sequence>
<comment type="caution">
    <text evidence="1">The sequence shown here is derived from an EMBL/GenBank/DDBJ whole genome shotgun (WGS) entry which is preliminary data.</text>
</comment>
<name>A0A0F9RI17_9ZZZZ</name>
<dbReference type="SUPFAM" id="SSF51126">
    <property type="entry name" value="Pectin lyase-like"/>
    <property type="match status" value="1"/>
</dbReference>
<evidence type="ECO:0000313" key="1">
    <source>
        <dbReference type="EMBL" id="KKN49377.1"/>
    </source>
</evidence>